<dbReference type="SMART" id="SM00448">
    <property type="entry name" value="REC"/>
    <property type="match status" value="1"/>
</dbReference>
<dbReference type="Gene3D" id="3.40.50.2300">
    <property type="match status" value="1"/>
</dbReference>
<dbReference type="InterPro" id="IPR001789">
    <property type="entry name" value="Sig_transdc_resp-reg_receiver"/>
</dbReference>
<dbReference type="EMBL" id="CP063458">
    <property type="protein sequence ID" value="QOV90166.1"/>
    <property type="molecule type" value="Genomic_DNA"/>
</dbReference>
<comment type="caution">
    <text evidence="1">Lacks conserved residue(s) required for the propagation of feature annotation.</text>
</comment>
<reference evidence="3 4" key="1">
    <citation type="submission" date="2020-10" db="EMBL/GenBank/DDBJ databases">
        <title>Wide distribution of Phycisphaera-like planctomycetes from WD2101 soil group in peatlands and genome analysis of the first cultivated representative.</title>
        <authorList>
            <person name="Dedysh S.N."/>
            <person name="Beletsky A.V."/>
            <person name="Ivanova A."/>
            <person name="Kulichevskaya I.S."/>
            <person name="Suzina N.E."/>
            <person name="Philippov D.A."/>
            <person name="Rakitin A.L."/>
            <person name="Mardanov A.V."/>
            <person name="Ravin N.V."/>
        </authorList>
    </citation>
    <scope>NUCLEOTIDE SEQUENCE [LARGE SCALE GENOMIC DNA]</scope>
    <source>
        <strain evidence="3 4">M1803</strain>
    </source>
</reference>
<dbReference type="PROSITE" id="PS50110">
    <property type="entry name" value="RESPONSE_REGULATORY"/>
    <property type="match status" value="1"/>
</dbReference>
<keyword evidence="4" id="KW-1185">Reference proteome</keyword>
<dbReference type="RefSeq" id="WP_206293238.1">
    <property type="nucleotide sequence ID" value="NZ_CP063458.1"/>
</dbReference>
<name>A0A7M2WXF9_9BACT</name>
<feature type="domain" description="Response regulatory" evidence="2">
    <location>
        <begin position="3"/>
        <end position="120"/>
    </location>
</feature>
<accession>A0A7M2WXF9</accession>
<proteinExistence type="predicted"/>
<dbReference type="AlphaFoldDB" id="A0A7M2WXF9"/>
<dbReference type="Proteomes" id="UP000593765">
    <property type="component" value="Chromosome"/>
</dbReference>
<dbReference type="SUPFAM" id="SSF52172">
    <property type="entry name" value="CheY-like"/>
    <property type="match status" value="1"/>
</dbReference>
<sequence>MARVIIYDRCVLAARETALRLRRRHQLEASAVHATDFDLTFDDGPHPSLVITELQMPMFSGFELIRRVRSAYKSSELPIIAYTAIDDAIAWQQARDLGADRVIFRNSQDAMLRLDVAVSDLLHEPEVARPSRSQGRLLRFFLPGRATAAAA</sequence>
<evidence type="ECO:0000313" key="3">
    <source>
        <dbReference type="EMBL" id="QOV90166.1"/>
    </source>
</evidence>
<evidence type="ECO:0000256" key="1">
    <source>
        <dbReference type="PROSITE-ProRule" id="PRU00169"/>
    </source>
</evidence>
<gene>
    <name evidence="3" type="ORF">IPV69_01970</name>
</gene>
<dbReference type="GO" id="GO:0000160">
    <property type="term" value="P:phosphorelay signal transduction system"/>
    <property type="evidence" value="ECO:0007669"/>
    <property type="project" value="InterPro"/>
</dbReference>
<dbReference type="InterPro" id="IPR011006">
    <property type="entry name" value="CheY-like_superfamily"/>
</dbReference>
<protein>
    <submittedName>
        <fullName evidence="3">Response regulator</fullName>
    </submittedName>
</protein>
<evidence type="ECO:0000259" key="2">
    <source>
        <dbReference type="PROSITE" id="PS50110"/>
    </source>
</evidence>
<evidence type="ECO:0000313" key="4">
    <source>
        <dbReference type="Proteomes" id="UP000593765"/>
    </source>
</evidence>
<dbReference type="KEGG" id="hbs:IPV69_01970"/>
<organism evidence="3 4">
    <name type="scientific">Humisphaera borealis</name>
    <dbReference type="NCBI Taxonomy" id="2807512"/>
    <lineage>
        <taxon>Bacteria</taxon>
        <taxon>Pseudomonadati</taxon>
        <taxon>Planctomycetota</taxon>
        <taxon>Phycisphaerae</taxon>
        <taxon>Tepidisphaerales</taxon>
        <taxon>Tepidisphaeraceae</taxon>
        <taxon>Humisphaera</taxon>
    </lineage>
</organism>
<dbReference type="Pfam" id="PF00072">
    <property type="entry name" value="Response_reg"/>
    <property type="match status" value="1"/>
</dbReference>